<dbReference type="AlphaFoldDB" id="A0A6A4HPF7"/>
<proteinExistence type="predicted"/>
<sequence>MKRSAEEERQQDETKRQKLDEEKERKLLDTPEVKKAIGQLGNTSEVTKVILNLLKNPPSIKDSKTNLTSIKDVGDLGAAGFKWAGALKLKETQTSDWSTKCGISHWSQENLIKDLEELKNTFSVRVSVNTLYWYY</sequence>
<evidence type="ECO:0000313" key="3">
    <source>
        <dbReference type="Proteomes" id="UP000799118"/>
    </source>
</evidence>
<organism evidence="2 3">
    <name type="scientific">Gymnopus androsaceus JB14</name>
    <dbReference type="NCBI Taxonomy" id="1447944"/>
    <lineage>
        <taxon>Eukaryota</taxon>
        <taxon>Fungi</taxon>
        <taxon>Dikarya</taxon>
        <taxon>Basidiomycota</taxon>
        <taxon>Agaricomycotina</taxon>
        <taxon>Agaricomycetes</taxon>
        <taxon>Agaricomycetidae</taxon>
        <taxon>Agaricales</taxon>
        <taxon>Marasmiineae</taxon>
        <taxon>Omphalotaceae</taxon>
        <taxon>Gymnopus</taxon>
    </lineage>
</organism>
<dbReference type="Proteomes" id="UP000799118">
    <property type="component" value="Unassembled WGS sequence"/>
</dbReference>
<name>A0A6A4HPF7_9AGAR</name>
<dbReference type="EMBL" id="ML769452">
    <property type="protein sequence ID" value="KAE9400892.1"/>
    <property type="molecule type" value="Genomic_DNA"/>
</dbReference>
<evidence type="ECO:0000313" key="2">
    <source>
        <dbReference type="EMBL" id="KAE9400892.1"/>
    </source>
</evidence>
<gene>
    <name evidence="2" type="ORF">BT96DRAFT_632458</name>
</gene>
<accession>A0A6A4HPF7</accession>
<feature type="region of interest" description="Disordered" evidence="1">
    <location>
        <begin position="1"/>
        <end position="27"/>
    </location>
</feature>
<keyword evidence="3" id="KW-1185">Reference proteome</keyword>
<reference evidence="2" key="1">
    <citation type="journal article" date="2019" name="Environ. Microbiol.">
        <title>Fungal ecological strategies reflected in gene transcription - a case study of two litter decomposers.</title>
        <authorList>
            <person name="Barbi F."/>
            <person name="Kohler A."/>
            <person name="Barry K."/>
            <person name="Baskaran P."/>
            <person name="Daum C."/>
            <person name="Fauchery L."/>
            <person name="Ihrmark K."/>
            <person name="Kuo A."/>
            <person name="LaButti K."/>
            <person name="Lipzen A."/>
            <person name="Morin E."/>
            <person name="Grigoriev I.V."/>
            <person name="Henrissat B."/>
            <person name="Lindahl B."/>
            <person name="Martin F."/>
        </authorList>
    </citation>
    <scope>NUCLEOTIDE SEQUENCE</scope>
    <source>
        <strain evidence="2">JB14</strain>
    </source>
</reference>
<protein>
    <submittedName>
        <fullName evidence="2">Uncharacterized protein</fullName>
    </submittedName>
</protein>
<evidence type="ECO:0000256" key="1">
    <source>
        <dbReference type="SAM" id="MobiDB-lite"/>
    </source>
</evidence>